<dbReference type="Proteomes" id="UP000247459">
    <property type="component" value="Unassembled WGS sequence"/>
</dbReference>
<evidence type="ECO:0000313" key="2">
    <source>
        <dbReference type="Proteomes" id="UP000247459"/>
    </source>
</evidence>
<comment type="caution">
    <text evidence="1">The sequence shown here is derived from an EMBL/GenBank/DDBJ whole genome shotgun (WGS) entry which is preliminary data.</text>
</comment>
<dbReference type="EMBL" id="PRLG01000028">
    <property type="protein sequence ID" value="PYY26892.1"/>
    <property type="molecule type" value="Genomic_DNA"/>
</dbReference>
<protein>
    <submittedName>
        <fullName evidence="1">Uncharacterized protein</fullName>
    </submittedName>
</protein>
<accession>A0A2W0C9W4</accession>
<dbReference type="AlphaFoldDB" id="A0A2W0C9W4"/>
<gene>
    <name evidence="1" type="ORF">PIL02S_05068</name>
</gene>
<sequence length="116" mass="14116">MHKRLLTESLQGSVGSRFHIMQIASRLMVKLDKRTYVRYNGVILNEREADMDDKFIKELREISRDDRRRSEFMIQGMKETLEERKQQNILKRWIRRKKAEKKISQRFNPNPHSDQK</sequence>
<evidence type="ECO:0000313" key="1">
    <source>
        <dbReference type="EMBL" id="PYY26892.1"/>
    </source>
</evidence>
<proteinExistence type="predicted"/>
<organism evidence="1 2">
    <name type="scientific">Paenibacillus illinoisensis</name>
    <dbReference type="NCBI Taxonomy" id="59845"/>
    <lineage>
        <taxon>Bacteria</taxon>
        <taxon>Bacillati</taxon>
        <taxon>Bacillota</taxon>
        <taxon>Bacilli</taxon>
        <taxon>Bacillales</taxon>
        <taxon>Paenibacillaceae</taxon>
        <taxon>Paenibacillus</taxon>
    </lineage>
</organism>
<name>A0A2W0C9W4_9BACL</name>
<reference evidence="1 2" key="1">
    <citation type="submission" date="2018-01" db="EMBL/GenBank/DDBJ databases">
        <title>Genome sequence of the PGP bacterium Paenibacillus illinoisensis E3.</title>
        <authorList>
            <person name="Rolli E."/>
            <person name="Marasco R."/>
            <person name="Bessem C."/>
            <person name="Michoud G."/>
            <person name="Gaiarsa S."/>
            <person name="Borin S."/>
            <person name="Daffonchio D."/>
        </authorList>
    </citation>
    <scope>NUCLEOTIDE SEQUENCE [LARGE SCALE GENOMIC DNA]</scope>
    <source>
        <strain evidence="1 2">E3</strain>
    </source>
</reference>
<dbReference type="RefSeq" id="WP_255247920.1">
    <property type="nucleotide sequence ID" value="NZ_PRLG01000028.1"/>
</dbReference>